<keyword evidence="3" id="KW-0378">Hydrolase</keyword>
<dbReference type="SUPFAM" id="SSF52540">
    <property type="entry name" value="P-loop containing nucleoside triphosphate hydrolases"/>
    <property type="match status" value="1"/>
</dbReference>
<evidence type="ECO:0000256" key="2">
    <source>
        <dbReference type="ARBA" id="ARBA00022741"/>
    </source>
</evidence>
<name>A0A3B1DW19_9ZZZZ</name>
<keyword evidence="8" id="KW-0804">Transcription</keyword>
<feature type="compositionally biased region" description="Gly residues" evidence="9">
    <location>
        <begin position="106"/>
        <end position="162"/>
    </location>
</feature>
<dbReference type="Pfam" id="PF00006">
    <property type="entry name" value="ATP-synt_ab"/>
    <property type="match status" value="1"/>
</dbReference>
<evidence type="ECO:0000256" key="9">
    <source>
        <dbReference type="SAM" id="MobiDB-lite"/>
    </source>
</evidence>
<dbReference type="InterPro" id="IPR011112">
    <property type="entry name" value="Rho-like_N"/>
</dbReference>
<proteinExistence type="inferred from homology"/>
<dbReference type="InterPro" id="IPR011113">
    <property type="entry name" value="Rho_RNA-bd"/>
</dbReference>
<dbReference type="GO" id="GO:0008186">
    <property type="term" value="F:ATP-dependent activity, acting on RNA"/>
    <property type="evidence" value="ECO:0007669"/>
    <property type="project" value="InterPro"/>
</dbReference>
<keyword evidence="2" id="KW-0547">Nucleotide-binding</keyword>
<dbReference type="SMART" id="SM00382">
    <property type="entry name" value="AAA"/>
    <property type="match status" value="1"/>
</dbReference>
<dbReference type="PROSITE" id="PS51856">
    <property type="entry name" value="RHO_RNA_BD"/>
    <property type="match status" value="1"/>
</dbReference>
<keyword evidence="1" id="KW-0806">Transcription termination</keyword>
<dbReference type="InterPro" id="IPR004665">
    <property type="entry name" value="Term_rho"/>
</dbReference>
<dbReference type="PANTHER" id="PTHR46425">
    <property type="entry name" value="TRANSCRIPTION TERMINATION FACTOR RHO"/>
    <property type="match status" value="1"/>
</dbReference>
<dbReference type="SUPFAM" id="SSF50249">
    <property type="entry name" value="Nucleic acid-binding proteins"/>
    <property type="match status" value="1"/>
</dbReference>
<dbReference type="InterPro" id="IPR041703">
    <property type="entry name" value="Rho_factor_ATP-bd"/>
</dbReference>
<feature type="region of interest" description="Disordered" evidence="9">
    <location>
        <begin position="1"/>
        <end position="197"/>
    </location>
</feature>
<dbReference type="EMBL" id="UOGK01000392">
    <property type="protein sequence ID" value="VAX40434.1"/>
    <property type="molecule type" value="Genomic_DNA"/>
</dbReference>
<protein>
    <submittedName>
        <fullName evidence="11">Transcription termination factor Rho</fullName>
    </submittedName>
</protein>
<evidence type="ECO:0000256" key="6">
    <source>
        <dbReference type="ARBA" id="ARBA00022884"/>
    </source>
</evidence>
<evidence type="ECO:0000256" key="7">
    <source>
        <dbReference type="ARBA" id="ARBA00023015"/>
    </source>
</evidence>
<keyword evidence="4" id="KW-0347">Helicase</keyword>
<dbReference type="InterPro" id="IPR012340">
    <property type="entry name" value="NA-bd_OB-fold"/>
</dbReference>
<dbReference type="CDD" id="cd01128">
    <property type="entry name" value="rho_factor_C"/>
    <property type="match status" value="1"/>
</dbReference>
<dbReference type="HAMAP" id="MF_01884">
    <property type="entry name" value="Rho"/>
    <property type="match status" value="1"/>
</dbReference>
<dbReference type="InterPro" id="IPR011129">
    <property type="entry name" value="CSD"/>
</dbReference>
<evidence type="ECO:0000256" key="3">
    <source>
        <dbReference type="ARBA" id="ARBA00022801"/>
    </source>
</evidence>
<dbReference type="InterPro" id="IPR027417">
    <property type="entry name" value="P-loop_NTPase"/>
</dbReference>
<keyword evidence="5" id="KW-0067">ATP-binding</keyword>
<dbReference type="AlphaFoldDB" id="A0A3B1DW19"/>
<reference evidence="11" key="1">
    <citation type="submission" date="2018-06" db="EMBL/GenBank/DDBJ databases">
        <authorList>
            <person name="Zhirakovskaya E."/>
        </authorList>
    </citation>
    <scope>NUCLEOTIDE SEQUENCE</scope>
</reference>
<dbReference type="GO" id="GO:0003723">
    <property type="term" value="F:RNA binding"/>
    <property type="evidence" value="ECO:0007669"/>
    <property type="project" value="UniProtKB-KW"/>
</dbReference>
<dbReference type="PANTHER" id="PTHR46425:SF1">
    <property type="entry name" value="TRANSCRIPTION TERMINATION FACTOR RHO"/>
    <property type="match status" value="1"/>
</dbReference>
<dbReference type="InterPro" id="IPR000194">
    <property type="entry name" value="ATPase_F1/V1/A1_a/bsu_nucl-bd"/>
</dbReference>
<evidence type="ECO:0000256" key="4">
    <source>
        <dbReference type="ARBA" id="ARBA00022806"/>
    </source>
</evidence>
<evidence type="ECO:0000256" key="8">
    <source>
        <dbReference type="ARBA" id="ARBA00023163"/>
    </source>
</evidence>
<gene>
    <name evidence="11" type="ORF">MNBD_PLANCTO03-1202</name>
</gene>
<dbReference type="GO" id="GO:0006353">
    <property type="term" value="P:DNA-templated transcription termination"/>
    <property type="evidence" value="ECO:0007669"/>
    <property type="project" value="UniProtKB-KW"/>
</dbReference>
<dbReference type="SMART" id="SM00357">
    <property type="entry name" value="CSP"/>
    <property type="match status" value="1"/>
</dbReference>
<organism evidence="11">
    <name type="scientific">hydrothermal vent metagenome</name>
    <dbReference type="NCBI Taxonomy" id="652676"/>
    <lineage>
        <taxon>unclassified sequences</taxon>
        <taxon>metagenomes</taxon>
        <taxon>ecological metagenomes</taxon>
    </lineage>
</organism>
<dbReference type="SMART" id="SM00959">
    <property type="entry name" value="Rho_N"/>
    <property type="match status" value="1"/>
</dbReference>
<dbReference type="Gene3D" id="3.40.50.300">
    <property type="entry name" value="P-loop containing nucleotide triphosphate hydrolases"/>
    <property type="match status" value="1"/>
</dbReference>
<evidence type="ECO:0000256" key="1">
    <source>
        <dbReference type="ARBA" id="ARBA00022472"/>
    </source>
</evidence>
<accession>A0A3B1DW19</accession>
<dbReference type="InterPro" id="IPR036269">
    <property type="entry name" value="Rho_N_sf"/>
</dbReference>
<dbReference type="Gene3D" id="2.40.50.140">
    <property type="entry name" value="Nucleic acid-binding proteins"/>
    <property type="match status" value="1"/>
</dbReference>
<dbReference type="NCBIfam" id="TIGR00767">
    <property type="entry name" value="rho"/>
    <property type="match status" value="1"/>
</dbReference>
<evidence type="ECO:0000259" key="10">
    <source>
        <dbReference type="PROSITE" id="PS51856"/>
    </source>
</evidence>
<feature type="compositionally biased region" description="Gly residues" evidence="9">
    <location>
        <begin position="175"/>
        <end position="190"/>
    </location>
</feature>
<dbReference type="GO" id="GO:0005524">
    <property type="term" value="F:ATP binding"/>
    <property type="evidence" value="ECO:0007669"/>
    <property type="project" value="UniProtKB-KW"/>
</dbReference>
<dbReference type="Pfam" id="PF07497">
    <property type="entry name" value="Rho_RNA_bind"/>
    <property type="match status" value="1"/>
</dbReference>
<keyword evidence="7" id="KW-0805">Transcription regulation</keyword>
<evidence type="ECO:0000313" key="11">
    <source>
        <dbReference type="EMBL" id="VAX40434.1"/>
    </source>
</evidence>
<evidence type="ECO:0000256" key="5">
    <source>
        <dbReference type="ARBA" id="ARBA00022840"/>
    </source>
</evidence>
<dbReference type="CDD" id="cd04459">
    <property type="entry name" value="Rho_CSD"/>
    <property type="match status" value="1"/>
</dbReference>
<dbReference type="SUPFAM" id="SSF68912">
    <property type="entry name" value="Rho N-terminal domain-like"/>
    <property type="match status" value="1"/>
</dbReference>
<dbReference type="InterPro" id="IPR003593">
    <property type="entry name" value="AAA+_ATPase"/>
</dbReference>
<dbReference type="GO" id="GO:0016787">
    <property type="term" value="F:hydrolase activity"/>
    <property type="evidence" value="ECO:0007669"/>
    <property type="project" value="UniProtKB-KW"/>
</dbReference>
<dbReference type="Pfam" id="PF07498">
    <property type="entry name" value="Rho_N"/>
    <property type="match status" value="1"/>
</dbReference>
<dbReference type="NCBIfam" id="NF006886">
    <property type="entry name" value="PRK09376.1"/>
    <property type="match status" value="1"/>
</dbReference>
<feature type="compositionally biased region" description="Low complexity" evidence="9">
    <location>
        <begin position="48"/>
        <end position="60"/>
    </location>
</feature>
<keyword evidence="6" id="KW-0694">RNA-binding</keyword>
<feature type="compositionally biased region" description="Basic residues" evidence="9">
    <location>
        <begin position="164"/>
        <end position="174"/>
    </location>
</feature>
<dbReference type="GO" id="GO:0004386">
    <property type="term" value="F:helicase activity"/>
    <property type="evidence" value="ECO:0007669"/>
    <property type="project" value="UniProtKB-KW"/>
</dbReference>
<sequence>MKNGQDMAKTSNVVEETPKPTPTTPKRRTSKVASKGVAKPATAKVEASKPAVSAKTAKTAKTTKKASAKSVEPKPTAPADTQPKAETPKPTMPQAKPTEPPAKSGNGSGGQSGGQGGGQGGGQKNGGQKNGGQGGQGGQGNQGGQQGGPNGGQQGGQPGEGGGSKRRKRKKRKGGAGGSNGPGGQGGGGYRSTQYPSHILPSDEELEREAAELEKIAANADPEALKDQITIGELQRMELDELFEFAGHEGIEEPHSIPKQDLIFKILKARATRLGLMLGEGSLEIMPDGFGFLRSPELSYLAGPDDIYVSPSQIRRFGLRRGMIVRGAIRPPKESERYFALLRVDEVNGREPAKIHELVNFEDLTPLHPEERFILETNADEIEMRIVDLVAPIGKGQRALIVAPPRTGKTILLQKMTRAITQNYPEVTIIVLLVDERPEEVTDFKRNTAKEVEVVASTFDEQSSRHVAVADMVIEKAKRHVEFGEDVVILLDSITRLARAYNTEMPHSGKIMTGGLDSNALQRPKKFFGAARAIEGGGSLTIIATALVDTGSKMDEVIFEEFKGTGNSELHLDRRLVEKRIYPAIDVAASGTRREELLMDPKELELVYRLRKVLSDMNVVEAMELMKSRLKKVKTNAEFLMTMARG</sequence>
<feature type="domain" description="Rho RNA-BD" evidence="10">
    <location>
        <begin position="276"/>
        <end position="351"/>
    </location>
</feature>